<accession>Q2RSQ6</accession>
<dbReference type="InterPro" id="IPR022742">
    <property type="entry name" value="Hydrolase_4"/>
</dbReference>
<dbReference type="PhylomeDB" id="Q2RSQ6"/>
<dbReference type="PANTHER" id="PTHR12277:SF81">
    <property type="entry name" value="PROTEIN ABHD13"/>
    <property type="match status" value="1"/>
</dbReference>
<gene>
    <name evidence="2" type="ordered locus">Rru_A2039</name>
</gene>
<reference evidence="2 3" key="1">
    <citation type="journal article" date="2011" name="Stand. Genomic Sci.">
        <title>Complete genome sequence of Rhodospirillum rubrum type strain (S1).</title>
        <authorList>
            <person name="Munk A.C."/>
            <person name="Copeland A."/>
            <person name="Lucas S."/>
            <person name="Lapidus A."/>
            <person name="Del Rio T.G."/>
            <person name="Barry K."/>
            <person name="Detter J.C."/>
            <person name="Hammon N."/>
            <person name="Israni S."/>
            <person name="Pitluck S."/>
            <person name="Brettin T."/>
            <person name="Bruce D."/>
            <person name="Han C."/>
            <person name="Tapia R."/>
            <person name="Gilna P."/>
            <person name="Schmutz J."/>
            <person name="Larimer F."/>
            <person name="Land M."/>
            <person name="Kyrpides N.C."/>
            <person name="Mavromatis K."/>
            <person name="Richardson P."/>
            <person name="Rohde M."/>
            <person name="Goker M."/>
            <person name="Klenk H.P."/>
            <person name="Zhang Y."/>
            <person name="Roberts G.P."/>
            <person name="Reslewic S."/>
            <person name="Schwartz D.C."/>
        </authorList>
    </citation>
    <scope>NUCLEOTIDE SEQUENCE [LARGE SCALE GENOMIC DNA]</scope>
    <source>
        <strain evidence="3">ATCC 11170 / ATH 1.1.1 / DSM 467 / LMG 4362 / NCIMB 8255 / S1</strain>
    </source>
</reference>
<dbReference type="KEGG" id="rru:Rru_A2039"/>
<protein>
    <recommendedName>
        <fullName evidence="1">Serine aminopeptidase S33 domain-containing protein</fullName>
    </recommendedName>
</protein>
<organism evidence="2 3">
    <name type="scientific">Rhodospirillum rubrum (strain ATCC 11170 / ATH 1.1.1 / DSM 467 / LMG 4362 / NCIMB 8255 / S1)</name>
    <dbReference type="NCBI Taxonomy" id="269796"/>
    <lineage>
        <taxon>Bacteria</taxon>
        <taxon>Pseudomonadati</taxon>
        <taxon>Pseudomonadota</taxon>
        <taxon>Alphaproteobacteria</taxon>
        <taxon>Rhodospirillales</taxon>
        <taxon>Rhodospirillaceae</taxon>
        <taxon>Rhodospirillum</taxon>
    </lineage>
</organism>
<name>Q2RSQ6_RHORT</name>
<keyword evidence="3" id="KW-1185">Reference proteome</keyword>
<evidence type="ECO:0000313" key="3">
    <source>
        <dbReference type="Proteomes" id="UP000001929"/>
    </source>
</evidence>
<sequence>MGFVLCLLALPLALWLIACLALVIFQRALQYRPSLDPLPDPAAAGLAGARGVVLFPLDGLSLTAWYLPPPPSAEPPRAVALFHGNAGSLIERVHKARMLAGEGLGVLMVEWRGYGGNPGRPTEAGLLADGRAAIAFLEAQGIDRARQIFYGESLGSGVAFHLAAEGPAPAAVITEGAFTRAVDVGARRYRWMPVRLLMRDRFDSLAAAQRVTCPVLILHGRQDGVVPFDMGPTLASAVAGKVSTFFPDQGGHVDLLDHGAQPVIAGFLREGAGGAFRLP</sequence>
<dbReference type="eggNOG" id="COG1073">
    <property type="taxonomic scope" value="Bacteria"/>
</dbReference>
<proteinExistence type="predicted"/>
<dbReference type="PANTHER" id="PTHR12277">
    <property type="entry name" value="ALPHA/BETA HYDROLASE DOMAIN-CONTAINING PROTEIN"/>
    <property type="match status" value="1"/>
</dbReference>
<dbReference type="AlphaFoldDB" id="Q2RSQ6"/>
<dbReference type="PATRIC" id="fig|269796.9.peg.2126"/>
<dbReference type="InterPro" id="IPR029058">
    <property type="entry name" value="AB_hydrolase_fold"/>
</dbReference>
<dbReference type="HOGENOM" id="CLU_029375_2_1_5"/>
<evidence type="ECO:0000259" key="1">
    <source>
        <dbReference type="Pfam" id="PF12146"/>
    </source>
</evidence>
<dbReference type="RefSeq" id="WP_011389792.1">
    <property type="nucleotide sequence ID" value="NC_007643.1"/>
</dbReference>
<dbReference type="EMBL" id="CP000230">
    <property type="protein sequence ID" value="ABC22839.1"/>
    <property type="molecule type" value="Genomic_DNA"/>
</dbReference>
<dbReference type="Gene3D" id="3.40.50.1820">
    <property type="entry name" value="alpha/beta hydrolase"/>
    <property type="match status" value="1"/>
</dbReference>
<dbReference type="EnsemblBacteria" id="ABC22839">
    <property type="protein sequence ID" value="ABC22839"/>
    <property type="gene ID" value="Rru_A2039"/>
</dbReference>
<dbReference type="Proteomes" id="UP000001929">
    <property type="component" value="Chromosome"/>
</dbReference>
<dbReference type="SUPFAM" id="SSF53474">
    <property type="entry name" value="alpha/beta-Hydrolases"/>
    <property type="match status" value="1"/>
</dbReference>
<feature type="domain" description="Serine aminopeptidase S33" evidence="1">
    <location>
        <begin position="74"/>
        <end position="180"/>
    </location>
</feature>
<evidence type="ECO:0000313" key="2">
    <source>
        <dbReference type="EMBL" id="ABC22839.1"/>
    </source>
</evidence>
<dbReference type="STRING" id="269796.Rru_A2039"/>
<dbReference type="Pfam" id="PF12146">
    <property type="entry name" value="Hydrolase_4"/>
    <property type="match status" value="1"/>
</dbReference>